<dbReference type="SUPFAM" id="SSF52922">
    <property type="entry name" value="TK C-terminal domain-like"/>
    <property type="match status" value="1"/>
</dbReference>
<sequence length="636" mass="67245">MGELERLSGPGDLRGLTPKRMRALAAEIRTFLVDSVSRTGGHLGPNLGVVELTMAVHRVFSSPKDSIVFDTGHQAYVHKILTGRTDFTGLRSRGGLSGYPSRAESDHDVVENSHASTAISWADGIARANQVLGHTDRHAVAVIGDGALTGGLAWEALNSVAGSDDRRLVVVVNDNGWSYSPTVGGLARYLDAMRTDRNYERVLSWGKNTLRSGGLPGRMTYDALHGLKEGLKDVLRPQGLFEGLGIKYVGPIDGHDLDALESALRNAKGFGGPVIVHAITEKGHGYTPAEHDAVDHFHAVKVIHPETGLPVAAAGTDWTSVFGDEIVGIARARSDVVAITAAMPVPVGLGGMQKEFADRVFDVGIAEEHALTSAAGMAFAGLHPVVCLYATFLNRAFDQLLMDVGLHRAGVTIALDRAGLTGDDGASHNGMWDMAMARIVPGLRLAAPRDEATLREALREAVAVRDAPTVVRYPKGAVGDPIPAIQRDGVVDVLARTPGDGDARVLVVGIGPFAATAVEVGKRLARQGIGSTVVDPRWALPVPEQILDTATRHDLVVTIEDGVVQGGVGAAIRDALAERDVPVGVRTHGLPTRFLGHASRSQLIEDLGLRAKDVARDTAAAVAALTDRRADVDQIP</sequence>
<feature type="binding site" evidence="10">
    <location>
        <position position="367"/>
    </location>
    <ligand>
        <name>thiamine diphosphate</name>
        <dbReference type="ChEBI" id="CHEBI:58937"/>
    </ligand>
</feature>
<dbReference type="GO" id="GO:0008661">
    <property type="term" value="F:1-deoxy-D-xylulose-5-phosphate synthase activity"/>
    <property type="evidence" value="ECO:0007669"/>
    <property type="project" value="UniProtKB-EC"/>
</dbReference>
<dbReference type="Gene3D" id="3.40.50.970">
    <property type="match status" value="2"/>
</dbReference>
<dbReference type="Proteomes" id="UP000826651">
    <property type="component" value="Unassembled WGS sequence"/>
</dbReference>
<dbReference type="PANTHER" id="PTHR43322:SF5">
    <property type="entry name" value="1-DEOXY-D-XYLULOSE-5-PHOSPHATE SYNTHASE, CHLOROPLASTIC"/>
    <property type="match status" value="1"/>
</dbReference>
<evidence type="ECO:0000256" key="2">
    <source>
        <dbReference type="ARBA" id="ARBA00011081"/>
    </source>
</evidence>
<dbReference type="SUPFAM" id="SSF52518">
    <property type="entry name" value="Thiamin diphosphate-binding fold (THDP-binding)"/>
    <property type="match status" value="2"/>
</dbReference>
<comment type="cofactor">
    <cofactor evidence="10">
        <name>Mg(2+)</name>
        <dbReference type="ChEBI" id="CHEBI:18420"/>
    </cofactor>
    <text evidence="10">Binds 1 Mg(2+) ion per subunit.</text>
</comment>
<feature type="binding site" evidence="10">
    <location>
        <position position="73"/>
    </location>
    <ligand>
        <name>thiamine diphosphate</name>
        <dbReference type="ChEBI" id="CHEBI:58937"/>
    </ligand>
</feature>
<feature type="binding site" evidence="10">
    <location>
        <position position="175"/>
    </location>
    <ligand>
        <name>Mg(2+)</name>
        <dbReference type="ChEBI" id="CHEBI:18420"/>
    </ligand>
</feature>
<feature type="binding site" evidence="10">
    <location>
        <begin position="113"/>
        <end position="115"/>
    </location>
    <ligand>
        <name>thiamine diphosphate</name>
        <dbReference type="ChEBI" id="CHEBI:58937"/>
    </ligand>
</feature>
<dbReference type="InterPro" id="IPR020826">
    <property type="entry name" value="Transketolase_BS"/>
</dbReference>
<dbReference type="SMART" id="SM00861">
    <property type="entry name" value="Transket_pyr"/>
    <property type="match status" value="1"/>
</dbReference>
<keyword evidence="5 10" id="KW-0479">Metal-binding</keyword>
<evidence type="ECO:0000259" key="11">
    <source>
        <dbReference type="SMART" id="SM00861"/>
    </source>
</evidence>
<comment type="pathway">
    <text evidence="1 10">Metabolic intermediate biosynthesis; 1-deoxy-D-xylulose 5-phosphate biosynthesis; 1-deoxy-D-xylulose 5-phosphate from D-glyceraldehyde 3-phosphate and pyruvate: step 1/1.</text>
</comment>
<evidence type="ECO:0000256" key="5">
    <source>
        <dbReference type="ARBA" id="ARBA00022723"/>
    </source>
</evidence>
<dbReference type="InterPro" id="IPR029061">
    <property type="entry name" value="THDP-binding"/>
</dbReference>
<organism evidence="12 13">
    <name type="scientific">Occultella gossypii</name>
    <dbReference type="NCBI Taxonomy" id="2800820"/>
    <lineage>
        <taxon>Bacteria</taxon>
        <taxon>Bacillati</taxon>
        <taxon>Actinomycetota</taxon>
        <taxon>Actinomycetes</taxon>
        <taxon>Micrococcales</taxon>
        <taxon>Ruaniaceae</taxon>
        <taxon>Occultella</taxon>
    </lineage>
</organism>
<evidence type="ECO:0000313" key="12">
    <source>
        <dbReference type="EMBL" id="MBZ2195676.1"/>
    </source>
</evidence>
<comment type="function">
    <text evidence="10">Catalyzes the acyloin condensation reaction between C atoms 2 and 3 of pyruvate and glyceraldehyde 3-phosphate to yield 1-deoxy-D-xylulose-5-phosphate (DXP).</text>
</comment>
<dbReference type="InterPro" id="IPR005475">
    <property type="entry name" value="Transketolase-like_Pyr-bd"/>
</dbReference>
<protein>
    <recommendedName>
        <fullName evidence="10">1-deoxy-D-xylulose-5-phosphate synthase</fullName>
        <ecNumber evidence="10">2.2.1.7</ecNumber>
    </recommendedName>
    <alternativeName>
        <fullName evidence="10">1-deoxyxylulose-5-phosphate synthase</fullName>
        <shortName evidence="10">DXP synthase</shortName>
        <shortName evidence="10">DXPS</shortName>
    </alternativeName>
</protein>
<dbReference type="PROSITE" id="PS00801">
    <property type="entry name" value="TRANSKETOLASE_1"/>
    <property type="match status" value="1"/>
</dbReference>
<dbReference type="EMBL" id="JAGSHT010000005">
    <property type="protein sequence ID" value="MBZ2195676.1"/>
    <property type="molecule type" value="Genomic_DNA"/>
</dbReference>
<accession>A0ABS7S5Q5</accession>
<dbReference type="PROSITE" id="PS00802">
    <property type="entry name" value="TRANSKETOLASE_2"/>
    <property type="match status" value="1"/>
</dbReference>
<dbReference type="Pfam" id="PF13292">
    <property type="entry name" value="DXP_synthase_N"/>
    <property type="match status" value="1"/>
</dbReference>
<name>A0ABS7S5Q5_9MICO</name>
<dbReference type="InterPro" id="IPR009014">
    <property type="entry name" value="Transketo_C/PFOR_II"/>
</dbReference>
<evidence type="ECO:0000256" key="3">
    <source>
        <dbReference type="ARBA" id="ARBA00011738"/>
    </source>
</evidence>
<comment type="catalytic activity">
    <reaction evidence="10">
        <text>D-glyceraldehyde 3-phosphate + pyruvate + H(+) = 1-deoxy-D-xylulose 5-phosphate + CO2</text>
        <dbReference type="Rhea" id="RHEA:12605"/>
        <dbReference type="ChEBI" id="CHEBI:15361"/>
        <dbReference type="ChEBI" id="CHEBI:15378"/>
        <dbReference type="ChEBI" id="CHEBI:16526"/>
        <dbReference type="ChEBI" id="CHEBI:57792"/>
        <dbReference type="ChEBI" id="CHEBI:59776"/>
        <dbReference type="EC" id="2.2.1.7"/>
    </reaction>
</comment>
<feature type="binding site" evidence="10">
    <location>
        <position position="286"/>
    </location>
    <ligand>
        <name>thiamine diphosphate</name>
        <dbReference type="ChEBI" id="CHEBI:58937"/>
    </ligand>
</feature>
<dbReference type="CDD" id="cd07033">
    <property type="entry name" value="TPP_PYR_DXS_TK_like"/>
    <property type="match status" value="1"/>
</dbReference>
<feature type="domain" description="Transketolase-like pyrimidine-binding" evidence="11">
    <location>
        <begin position="316"/>
        <end position="480"/>
    </location>
</feature>
<evidence type="ECO:0000256" key="10">
    <source>
        <dbReference type="HAMAP-Rule" id="MF_00315"/>
    </source>
</evidence>
<keyword evidence="13" id="KW-1185">Reference proteome</keyword>
<keyword evidence="6 10" id="KW-0460">Magnesium</keyword>
<dbReference type="EC" id="2.2.1.7" evidence="10"/>
<dbReference type="Pfam" id="PF02780">
    <property type="entry name" value="Transketolase_C"/>
    <property type="match status" value="1"/>
</dbReference>
<comment type="cofactor">
    <cofactor evidence="10">
        <name>thiamine diphosphate</name>
        <dbReference type="ChEBI" id="CHEBI:58937"/>
    </cofactor>
    <text evidence="10">Binds 1 thiamine pyrophosphate per subunit.</text>
</comment>
<comment type="similarity">
    <text evidence="2 10">Belongs to the transketolase family. DXPS subfamily.</text>
</comment>
<proteinExistence type="inferred from homology"/>
<dbReference type="Gene3D" id="3.40.50.920">
    <property type="match status" value="1"/>
</dbReference>
<reference evidence="12 13" key="1">
    <citation type="submission" date="2021-04" db="EMBL/GenBank/DDBJ databases">
        <title>Ruania sp. nov., isolated from sandy soil of mangrove forest.</title>
        <authorList>
            <person name="Ge X."/>
            <person name="Huang R."/>
            <person name="Liu W."/>
        </authorList>
    </citation>
    <scope>NUCLEOTIDE SEQUENCE [LARGE SCALE GENOMIC DNA]</scope>
    <source>
        <strain evidence="12 13">N2-46</strain>
    </source>
</reference>
<dbReference type="HAMAP" id="MF_00315">
    <property type="entry name" value="DXP_synth"/>
    <property type="match status" value="1"/>
</dbReference>
<dbReference type="InterPro" id="IPR005477">
    <property type="entry name" value="Dxylulose-5-P_synthase"/>
</dbReference>
<dbReference type="NCBIfam" id="TIGR00204">
    <property type="entry name" value="dxs"/>
    <property type="match status" value="1"/>
</dbReference>
<gene>
    <name evidence="10" type="primary">dxs</name>
    <name evidence="12" type="ORF">KCQ71_05890</name>
</gene>
<dbReference type="NCBIfam" id="NF003933">
    <property type="entry name" value="PRK05444.2-2"/>
    <property type="match status" value="1"/>
</dbReference>
<evidence type="ECO:0000256" key="6">
    <source>
        <dbReference type="ARBA" id="ARBA00022842"/>
    </source>
</evidence>
<dbReference type="RefSeq" id="WP_223403816.1">
    <property type="nucleotide sequence ID" value="NZ_JAGSHT010000005.1"/>
</dbReference>
<dbReference type="PANTHER" id="PTHR43322">
    <property type="entry name" value="1-D-DEOXYXYLULOSE 5-PHOSPHATE SYNTHASE-RELATED"/>
    <property type="match status" value="1"/>
</dbReference>
<comment type="caution">
    <text evidence="12">The sequence shown here is derived from an EMBL/GenBank/DDBJ whole genome shotgun (WGS) entry which is preliminary data.</text>
</comment>
<keyword evidence="9 10" id="KW-0414">Isoprene biosynthesis</keyword>
<evidence type="ECO:0000256" key="7">
    <source>
        <dbReference type="ARBA" id="ARBA00022977"/>
    </source>
</evidence>
<dbReference type="Pfam" id="PF02779">
    <property type="entry name" value="Transket_pyr"/>
    <property type="match status" value="1"/>
</dbReference>
<evidence type="ECO:0000256" key="9">
    <source>
        <dbReference type="ARBA" id="ARBA00023229"/>
    </source>
</evidence>
<dbReference type="InterPro" id="IPR033248">
    <property type="entry name" value="Transketolase_C"/>
</dbReference>
<feature type="binding site" evidence="10">
    <location>
        <position position="175"/>
    </location>
    <ligand>
        <name>thiamine diphosphate</name>
        <dbReference type="ChEBI" id="CHEBI:58937"/>
    </ligand>
</feature>
<keyword evidence="4 10" id="KW-0808">Transferase</keyword>
<dbReference type="InterPro" id="IPR049557">
    <property type="entry name" value="Transketolase_CS"/>
</dbReference>
<evidence type="ECO:0000313" key="13">
    <source>
        <dbReference type="Proteomes" id="UP000826651"/>
    </source>
</evidence>
<comment type="subunit">
    <text evidence="3 10">Homodimer.</text>
</comment>
<evidence type="ECO:0000256" key="8">
    <source>
        <dbReference type="ARBA" id="ARBA00023052"/>
    </source>
</evidence>
<feature type="binding site" evidence="10">
    <location>
        <begin position="146"/>
        <end position="147"/>
    </location>
    <ligand>
        <name>thiamine diphosphate</name>
        <dbReference type="ChEBI" id="CHEBI:58937"/>
    </ligand>
</feature>
<feature type="binding site" evidence="10">
    <location>
        <position position="145"/>
    </location>
    <ligand>
        <name>Mg(2+)</name>
        <dbReference type="ChEBI" id="CHEBI:18420"/>
    </ligand>
</feature>
<keyword evidence="7 10" id="KW-0784">Thiamine biosynthesis</keyword>
<dbReference type="CDD" id="cd02007">
    <property type="entry name" value="TPP_DXS"/>
    <property type="match status" value="1"/>
</dbReference>
<evidence type="ECO:0000256" key="1">
    <source>
        <dbReference type="ARBA" id="ARBA00004980"/>
    </source>
</evidence>
<keyword evidence="8 10" id="KW-0786">Thiamine pyrophosphate</keyword>
<evidence type="ECO:0000256" key="4">
    <source>
        <dbReference type="ARBA" id="ARBA00022679"/>
    </source>
</evidence>